<proteinExistence type="predicted"/>
<reference evidence="2" key="2">
    <citation type="submission" date="2021-02" db="EMBL/GenBank/DDBJ databases">
        <authorList>
            <person name="Kimball J.A."/>
            <person name="Haas M.W."/>
            <person name="Macchietto M."/>
            <person name="Kono T."/>
            <person name="Duquette J."/>
            <person name="Shao M."/>
        </authorList>
    </citation>
    <scope>NUCLEOTIDE SEQUENCE</scope>
    <source>
        <tissue evidence="2">Fresh leaf tissue</tissue>
    </source>
</reference>
<organism evidence="2 3">
    <name type="scientific">Zizania palustris</name>
    <name type="common">Northern wild rice</name>
    <dbReference type="NCBI Taxonomy" id="103762"/>
    <lineage>
        <taxon>Eukaryota</taxon>
        <taxon>Viridiplantae</taxon>
        <taxon>Streptophyta</taxon>
        <taxon>Embryophyta</taxon>
        <taxon>Tracheophyta</taxon>
        <taxon>Spermatophyta</taxon>
        <taxon>Magnoliopsida</taxon>
        <taxon>Liliopsida</taxon>
        <taxon>Poales</taxon>
        <taxon>Poaceae</taxon>
        <taxon>BOP clade</taxon>
        <taxon>Oryzoideae</taxon>
        <taxon>Oryzeae</taxon>
        <taxon>Zizaniinae</taxon>
        <taxon>Zizania</taxon>
    </lineage>
</organism>
<sequence>MQSEAEGCGHTEAEVRESKAITIKVGSQEVAILKASSPESDRGEFHNSVGASAEAEFDRLAKADLTTGVRSEGPSEHRVHKAEGRSTTLAKDDRS</sequence>
<dbReference type="EMBL" id="JAAALK010000287">
    <property type="protein sequence ID" value="KAG8060879.1"/>
    <property type="molecule type" value="Genomic_DNA"/>
</dbReference>
<evidence type="ECO:0000313" key="3">
    <source>
        <dbReference type="Proteomes" id="UP000729402"/>
    </source>
</evidence>
<feature type="region of interest" description="Disordered" evidence="1">
    <location>
        <begin position="64"/>
        <end position="95"/>
    </location>
</feature>
<keyword evidence="3" id="KW-1185">Reference proteome</keyword>
<evidence type="ECO:0000313" key="2">
    <source>
        <dbReference type="EMBL" id="KAG8060879.1"/>
    </source>
</evidence>
<evidence type="ECO:0000256" key="1">
    <source>
        <dbReference type="SAM" id="MobiDB-lite"/>
    </source>
</evidence>
<feature type="compositionally biased region" description="Basic and acidic residues" evidence="1">
    <location>
        <begin position="73"/>
        <end position="95"/>
    </location>
</feature>
<protein>
    <submittedName>
        <fullName evidence="2">Uncharacterized protein</fullName>
    </submittedName>
</protein>
<comment type="caution">
    <text evidence="2">The sequence shown here is derived from an EMBL/GenBank/DDBJ whole genome shotgun (WGS) entry which is preliminary data.</text>
</comment>
<gene>
    <name evidence="2" type="ORF">GUJ93_ZPchr0002g24160</name>
</gene>
<dbReference type="Proteomes" id="UP000729402">
    <property type="component" value="Unassembled WGS sequence"/>
</dbReference>
<name>A0A8J5ST56_ZIZPA</name>
<reference evidence="2" key="1">
    <citation type="journal article" date="2021" name="bioRxiv">
        <title>Whole Genome Assembly and Annotation of Northern Wild Rice, Zizania palustris L., Supports a Whole Genome Duplication in the Zizania Genus.</title>
        <authorList>
            <person name="Haas M."/>
            <person name="Kono T."/>
            <person name="Macchietto M."/>
            <person name="Millas R."/>
            <person name="McGilp L."/>
            <person name="Shao M."/>
            <person name="Duquette J."/>
            <person name="Hirsch C.N."/>
            <person name="Kimball J."/>
        </authorList>
    </citation>
    <scope>NUCLEOTIDE SEQUENCE</scope>
    <source>
        <tissue evidence="2">Fresh leaf tissue</tissue>
    </source>
</reference>
<accession>A0A8J5ST56</accession>
<dbReference type="AlphaFoldDB" id="A0A8J5ST56"/>